<keyword evidence="1" id="KW-0732">Signal</keyword>
<dbReference type="Pfam" id="PF13517">
    <property type="entry name" value="FG-GAP_3"/>
    <property type="match status" value="2"/>
</dbReference>
<dbReference type="EMBL" id="CAJNOR010010820">
    <property type="protein sequence ID" value="CAF1656896.1"/>
    <property type="molecule type" value="Genomic_DNA"/>
</dbReference>
<protein>
    <submittedName>
        <fullName evidence="3">Uncharacterized protein</fullName>
    </submittedName>
</protein>
<feature type="transmembrane region" description="Helical" evidence="2">
    <location>
        <begin position="83"/>
        <end position="109"/>
    </location>
</feature>
<feature type="non-terminal residue" evidence="3">
    <location>
        <position position="1"/>
    </location>
</feature>
<accession>A0A816F2I7</accession>
<proteinExistence type="predicted"/>
<dbReference type="SUPFAM" id="SSF69318">
    <property type="entry name" value="Integrin alpha N-terminal domain"/>
    <property type="match status" value="2"/>
</dbReference>
<evidence type="ECO:0000313" key="4">
    <source>
        <dbReference type="Proteomes" id="UP000663828"/>
    </source>
</evidence>
<keyword evidence="2" id="KW-0812">Transmembrane</keyword>
<organism evidence="3 4">
    <name type="scientific">Adineta ricciae</name>
    <name type="common">Rotifer</name>
    <dbReference type="NCBI Taxonomy" id="249248"/>
    <lineage>
        <taxon>Eukaryota</taxon>
        <taxon>Metazoa</taxon>
        <taxon>Spiralia</taxon>
        <taxon>Gnathifera</taxon>
        <taxon>Rotifera</taxon>
        <taxon>Eurotatoria</taxon>
        <taxon>Bdelloidea</taxon>
        <taxon>Adinetida</taxon>
        <taxon>Adinetidae</taxon>
        <taxon>Adineta</taxon>
    </lineage>
</organism>
<feature type="transmembrane region" description="Helical" evidence="2">
    <location>
        <begin position="494"/>
        <end position="516"/>
    </location>
</feature>
<dbReference type="Gene3D" id="2.40.128.340">
    <property type="match status" value="2"/>
</dbReference>
<dbReference type="AlphaFoldDB" id="A0A816F2I7"/>
<dbReference type="InterPro" id="IPR013517">
    <property type="entry name" value="FG-GAP"/>
</dbReference>
<evidence type="ECO:0000256" key="2">
    <source>
        <dbReference type="SAM" id="Phobius"/>
    </source>
</evidence>
<feature type="transmembrane region" description="Helical" evidence="2">
    <location>
        <begin position="155"/>
        <end position="174"/>
    </location>
</feature>
<dbReference type="Gene3D" id="2.130.10.130">
    <property type="entry name" value="Integrin alpha, N-terminal"/>
    <property type="match status" value="1"/>
</dbReference>
<feature type="non-terminal residue" evidence="3">
    <location>
        <position position="966"/>
    </location>
</feature>
<feature type="transmembrane region" description="Helical" evidence="2">
    <location>
        <begin position="584"/>
        <end position="606"/>
    </location>
</feature>
<comment type="caution">
    <text evidence="3">The sequence shown here is derived from an EMBL/GenBank/DDBJ whole genome shotgun (WGS) entry which is preliminary data.</text>
</comment>
<evidence type="ECO:0000256" key="1">
    <source>
        <dbReference type="ARBA" id="ARBA00022729"/>
    </source>
</evidence>
<dbReference type="PANTHER" id="PTHR46580">
    <property type="entry name" value="SENSOR KINASE-RELATED"/>
    <property type="match status" value="1"/>
</dbReference>
<dbReference type="InterPro" id="IPR028994">
    <property type="entry name" value="Integrin_alpha_N"/>
</dbReference>
<reference evidence="3" key="1">
    <citation type="submission" date="2021-02" db="EMBL/GenBank/DDBJ databases">
        <authorList>
            <person name="Nowell W R."/>
        </authorList>
    </citation>
    <scope>NUCLEOTIDE SEQUENCE</scope>
</reference>
<gene>
    <name evidence="3" type="ORF">XAT740_LOCUS56089</name>
</gene>
<sequence>VKSSYYQNVLNPTWFDPRPLIYDPAESRFPPNTTISSIVQQIMVEKWNPSYSYNRFYQLCAPSHCTYSNRVRVRSIIEVITTFVSMIGGLTFALGAITPVLIGFMDGFLRTCVGRRQQGLGYNSVLNLNIFSARDLGNNIDRATTKYLGKWATRIYIVLFIIGLSILTLYTILIPQTITKSFNKPSFTSYNQLKQQYGDQLKCSCSVIASKYAQFTQITSVFHQICTSSFVSDQWRMDVTGDLNGNLSTYRRTDYRRFLSAHLQYLQGLCHLSIQSIENSIEQFLTSLFITTELLPTENFHTRLNFLIEQKRSAAPKAFTRFFSLMRSINHGNAYLSTYGTNFEYISPWYLTNTFYPYIPNQAIIYDNNCSCGMYPDCTTQANFFKDNSTVLGKVKGLKMGCTPSESLRASTLECFYDQSCIDLIKSYKKSSTALNSSVPLSITSSRFLMNTTVAELMDESFVEQWVSTINYSSYFDQCLPLLCTYTYNEQFNVLYLVTVLIGLQGGLAIVLRWVCPKIVRIIASLQGSRKKHSNNVHSNSQIRTTTIQVSSIKVNNSRSNIDELLTIPSKTRPNSPNRWRSKIILVCVLVLIIAAALVIFSVYTIREGRSNTVTTTLASTITSTATSTVTTTSTTTTTTTTTHVPICQLKFQPTINYRTGSSAGLKSPVVADFNGDRLVDIAFFNYYSSSIHVLIGDGKGNYTAELKTFVGTFTTWYFSMAVADFDNDKLLDIVLTSENRAYVYMMFGNGNGTFRSLTTFLMGTSMNLRGIVTYDFNGDNNSDIAVSAPGFNIIIVLLGNGDGTFRNKTTYYAGLNGNPSSVDLGDFNGDGHQDIYYNIITTRTVGVLLGRGDGTFADQVSSFVGGYYYPSYVATGDFNGDNRADVAVSYSGGNSIGVLFGYGNGTMSSITKFSTGNRTYYTRITAGDFNNDGISDIVVNPTSGSVVLVLVGYGDGNFDTQLVFS</sequence>
<name>A0A816F2I7_ADIRI</name>
<dbReference type="Proteomes" id="UP000663828">
    <property type="component" value="Unassembled WGS sequence"/>
</dbReference>
<keyword evidence="2" id="KW-0472">Membrane</keyword>
<keyword evidence="2" id="KW-1133">Transmembrane helix</keyword>
<keyword evidence="4" id="KW-1185">Reference proteome</keyword>
<evidence type="ECO:0000313" key="3">
    <source>
        <dbReference type="EMBL" id="CAF1656896.1"/>
    </source>
</evidence>